<dbReference type="Pfam" id="PF02670">
    <property type="entry name" value="DXP_reductoisom"/>
    <property type="match status" value="1"/>
</dbReference>
<comment type="function">
    <text evidence="9">Catalyzes the NADPH-dependent rearrangement and reduction of 1-deoxy-D-xylulose-5-phosphate (DXP) to 2-C-methyl-D-erythritol 4-phosphate (MEP).</text>
</comment>
<protein>
    <recommendedName>
        <fullName evidence="9">1-deoxy-D-xylulose 5-phosphate reductoisomerase</fullName>
        <shortName evidence="9">DXP reductoisomerase</shortName>
        <ecNumber evidence="9">1.1.1.267</ecNumber>
    </recommendedName>
    <alternativeName>
        <fullName evidence="9">1-deoxyxylulose-5-phosphate reductoisomerase</fullName>
    </alternativeName>
    <alternativeName>
        <fullName evidence="9">2-C-methyl-D-erythritol 4-phosphate synthase</fullName>
    </alternativeName>
</protein>
<feature type="binding site" evidence="9">
    <location>
        <position position="127"/>
    </location>
    <ligand>
        <name>1-deoxy-D-xylulose 5-phosphate</name>
        <dbReference type="ChEBI" id="CHEBI:57792"/>
    </ligand>
</feature>
<keyword evidence="9" id="KW-0460">Magnesium</keyword>
<dbReference type="GO" id="GO:0016853">
    <property type="term" value="F:isomerase activity"/>
    <property type="evidence" value="ECO:0007669"/>
    <property type="project" value="UniProtKB-KW"/>
</dbReference>
<evidence type="ECO:0000313" key="13">
    <source>
        <dbReference type="EMBL" id="EAQ82838.1"/>
    </source>
</evidence>
<evidence type="ECO:0000259" key="10">
    <source>
        <dbReference type="Pfam" id="PF02670"/>
    </source>
</evidence>
<dbReference type="HAMAP" id="MF_00183">
    <property type="entry name" value="DXP_reductoisom"/>
    <property type="match status" value="1"/>
</dbReference>
<feature type="binding site" evidence="9">
    <location>
        <position position="154"/>
    </location>
    <ligand>
        <name>1-deoxy-D-xylulose 5-phosphate</name>
        <dbReference type="ChEBI" id="CHEBI:57792"/>
    </ligand>
</feature>
<feature type="domain" description="1-deoxy-D-xylulose 5-phosphate reductoisomerase C-terminal" evidence="11">
    <location>
        <begin position="148"/>
        <end position="231"/>
    </location>
</feature>
<keyword evidence="5 9" id="KW-0560">Oxidoreductase</keyword>
<feature type="binding site" evidence="9">
    <location>
        <position position="219"/>
    </location>
    <ligand>
        <name>1-deoxy-D-xylulose 5-phosphate</name>
        <dbReference type="ChEBI" id="CHEBI:57792"/>
    </ligand>
</feature>
<accession>A3ZM55</accession>
<keyword evidence="3 9" id="KW-0479">Metal-binding</keyword>
<dbReference type="InterPro" id="IPR036291">
    <property type="entry name" value="NAD(P)-bd_dom_sf"/>
</dbReference>
<feature type="domain" description="1-deoxy-D-xylulose 5-phosphate reductoisomerase N-terminal" evidence="10">
    <location>
        <begin position="8"/>
        <end position="134"/>
    </location>
</feature>
<evidence type="ECO:0000256" key="7">
    <source>
        <dbReference type="ARBA" id="ARBA00023229"/>
    </source>
</evidence>
<dbReference type="Pfam" id="PF08436">
    <property type="entry name" value="DXP_redisom_C"/>
    <property type="match status" value="1"/>
</dbReference>
<feature type="binding site" evidence="9">
    <location>
        <position position="220"/>
    </location>
    <ligand>
        <name>1-deoxy-D-xylulose 5-phosphate</name>
        <dbReference type="ChEBI" id="CHEBI:57792"/>
    </ligand>
</feature>
<feature type="domain" description="DXP reductoisomerase C-terminal" evidence="12">
    <location>
        <begin position="263"/>
        <end position="379"/>
    </location>
</feature>
<evidence type="ECO:0000256" key="8">
    <source>
        <dbReference type="ARBA" id="ARBA00048543"/>
    </source>
</evidence>
<dbReference type="InterPro" id="IPR013512">
    <property type="entry name" value="DXP_reductoisomerase_N"/>
</dbReference>
<evidence type="ECO:0000256" key="3">
    <source>
        <dbReference type="ARBA" id="ARBA00022723"/>
    </source>
</evidence>
<comment type="pathway">
    <text evidence="1 9">Isoprenoid biosynthesis; isopentenyl diphosphate biosynthesis via DXP pathway; isopentenyl diphosphate from 1-deoxy-D-xylulose 5-phosphate: step 1/6.</text>
</comment>
<evidence type="ECO:0000256" key="1">
    <source>
        <dbReference type="ARBA" id="ARBA00005094"/>
    </source>
</evidence>
<dbReference type="UniPathway" id="UPA00056">
    <property type="reaction ID" value="UER00092"/>
</dbReference>
<comment type="caution">
    <text evidence="13">The sequence shown here is derived from an EMBL/GenBank/DDBJ whole genome shotgun (WGS) entry which is preliminary data.</text>
</comment>
<dbReference type="FunFam" id="3.40.50.720:FF:000045">
    <property type="entry name" value="1-deoxy-D-xylulose 5-phosphate reductoisomerase"/>
    <property type="match status" value="1"/>
</dbReference>
<organism evidence="13 14">
    <name type="scientific">Blastopirellula marina DSM 3645</name>
    <dbReference type="NCBI Taxonomy" id="314230"/>
    <lineage>
        <taxon>Bacteria</taxon>
        <taxon>Pseudomonadati</taxon>
        <taxon>Planctomycetota</taxon>
        <taxon>Planctomycetia</taxon>
        <taxon>Pirellulales</taxon>
        <taxon>Pirellulaceae</taxon>
        <taxon>Blastopirellula</taxon>
    </lineage>
</organism>
<dbReference type="GO" id="GO:0030145">
    <property type="term" value="F:manganese ion binding"/>
    <property type="evidence" value="ECO:0007669"/>
    <property type="project" value="TreeGrafter"/>
</dbReference>
<dbReference type="HOGENOM" id="CLU_035714_4_0_0"/>
<evidence type="ECO:0000256" key="6">
    <source>
        <dbReference type="ARBA" id="ARBA00023211"/>
    </source>
</evidence>
<dbReference type="SUPFAM" id="SSF55347">
    <property type="entry name" value="Glyceraldehyde-3-phosphate dehydrogenase-like, C-terminal domain"/>
    <property type="match status" value="1"/>
</dbReference>
<name>A3ZM55_9BACT</name>
<feature type="binding site" evidence="9">
    <location>
        <position position="16"/>
    </location>
    <ligand>
        <name>NADPH</name>
        <dbReference type="ChEBI" id="CHEBI:57783"/>
    </ligand>
</feature>
<dbReference type="OrthoDB" id="9806546at2"/>
<reference evidence="13 14" key="1">
    <citation type="submission" date="2006-02" db="EMBL/GenBank/DDBJ databases">
        <authorList>
            <person name="Amann R."/>
            <person name="Ferriera S."/>
            <person name="Johnson J."/>
            <person name="Kravitz S."/>
            <person name="Halpern A."/>
            <person name="Remington K."/>
            <person name="Beeson K."/>
            <person name="Tran B."/>
            <person name="Rogers Y.-H."/>
            <person name="Friedman R."/>
            <person name="Venter J.C."/>
        </authorList>
    </citation>
    <scope>NUCLEOTIDE SEQUENCE [LARGE SCALE GENOMIC DNA]</scope>
    <source>
        <strain evidence="13 14">DSM 3645</strain>
    </source>
</reference>
<feature type="binding site" evidence="9">
    <location>
        <position position="15"/>
    </location>
    <ligand>
        <name>NADPH</name>
        <dbReference type="ChEBI" id="CHEBI:57783"/>
    </ligand>
</feature>
<dbReference type="Gene3D" id="1.10.1740.10">
    <property type="match status" value="1"/>
</dbReference>
<comment type="catalytic activity">
    <reaction evidence="8">
        <text>2-C-methyl-D-erythritol 4-phosphate + NADP(+) = 1-deoxy-D-xylulose 5-phosphate + NADPH + H(+)</text>
        <dbReference type="Rhea" id="RHEA:13717"/>
        <dbReference type="ChEBI" id="CHEBI:15378"/>
        <dbReference type="ChEBI" id="CHEBI:57783"/>
        <dbReference type="ChEBI" id="CHEBI:57792"/>
        <dbReference type="ChEBI" id="CHEBI:58262"/>
        <dbReference type="ChEBI" id="CHEBI:58349"/>
        <dbReference type="EC" id="1.1.1.267"/>
    </reaction>
    <physiologicalReaction direction="right-to-left" evidence="8">
        <dbReference type="Rhea" id="RHEA:13719"/>
    </physiologicalReaction>
</comment>
<evidence type="ECO:0000256" key="4">
    <source>
        <dbReference type="ARBA" id="ARBA00022857"/>
    </source>
</evidence>
<dbReference type="EC" id="1.1.1.267" evidence="9"/>
<feature type="binding site" evidence="9">
    <location>
        <position position="153"/>
    </location>
    <ligand>
        <name>1-deoxy-D-xylulose 5-phosphate</name>
        <dbReference type="ChEBI" id="CHEBI:57792"/>
    </ligand>
</feature>
<dbReference type="AlphaFoldDB" id="A3ZM55"/>
<feature type="binding site" evidence="9">
    <location>
        <position position="223"/>
    </location>
    <ligand>
        <name>1-deoxy-D-xylulose 5-phosphate</name>
        <dbReference type="ChEBI" id="CHEBI:57792"/>
    </ligand>
</feature>
<dbReference type="SUPFAM" id="SSF69055">
    <property type="entry name" value="1-deoxy-D-xylulose-5-phosphate reductoisomerase, C-terminal domain"/>
    <property type="match status" value="1"/>
</dbReference>
<dbReference type="SUPFAM" id="SSF51735">
    <property type="entry name" value="NAD(P)-binding Rossmann-fold domains"/>
    <property type="match status" value="1"/>
</dbReference>
<dbReference type="PIRSF" id="PIRSF006205">
    <property type="entry name" value="Dxp_reductismrs"/>
    <property type="match status" value="1"/>
</dbReference>
<evidence type="ECO:0000259" key="11">
    <source>
        <dbReference type="Pfam" id="PF08436"/>
    </source>
</evidence>
<feature type="binding site" evidence="9">
    <location>
        <position position="154"/>
    </location>
    <ligand>
        <name>Mn(2+)</name>
        <dbReference type="ChEBI" id="CHEBI:29035"/>
    </ligand>
</feature>
<dbReference type="InterPro" id="IPR003821">
    <property type="entry name" value="DXP_reductoisomerase"/>
</dbReference>
<keyword evidence="6 9" id="KW-0464">Manganese</keyword>
<feature type="binding site" evidence="9">
    <location>
        <position position="128"/>
    </location>
    <ligand>
        <name>NADPH</name>
        <dbReference type="ChEBI" id="CHEBI:57783"/>
    </ligand>
</feature>
<feature type="binding site" evidence="9">
    <location>
        <position position="14"/>
    </location>
    <ligand>
        <name>NADPH</name>
        <dbReference type="ChEBI" id="CHEBI:57783"/>
    </ligand>
</feature>
<keyword evidence="13" id="KW-0413">Isomerase</keyword>
<dbReference type="RefSeq" id="WP_002655715.1">
    <property type="nucleotide sequence ID" value="NZ_CH672377.1"/>
</dbReference>
<dbReference type="Pfam" id="PF13288">
    <property type="entry name" value="DXPR_C"/>
    <property type="match status" value="1"/>
</dbReference>
<keyword evidence="4 9" id="KW-0521">NADP</keyword>
<dbReference type="eggNOG" id="COG0743">
    <property type="taxonomic scope" value="Bacteria"/>
</dbReference>
<dbReference type="Proteomes" id="UP000004358">
    <property type="component" value="Unassembled WGS sequence"/>
</dbReference>
<dbReference type="NCBIfam" id="TIGR00243">
    <property type="entry name" value="Dxr"/>
    <property type="match status" value="1"/>
</dbReference>
<evidence type="ECO:0000256" key="5">
    <source>
        <dbReference type="ARBA" id="ARBA00023002"/>
    </source>
</evidence>
<dbReference type="Gene3D" id="3.40.50.720">
    <property type="entry name" value="NAD(P)-binding Rossmann-like Domain"/>
    <property type="match status" value="1"/>
</dbReference>
<comment type="cofactor">
    <cofactor evidence="9">
        <name>Mg(2+)</name>
        <dbReference type="ChEBI" id="CHEBI:18420"/>
    </cofactor>
    <cofactor evidence="9">
        <name>Mn(2+)</name>
        <dbReference type="ChEBI" id="CHEBI:29035"/>
    </cofactor>
</comment>
<comment type="caution">
    <text evidence="9">Lacks conserved residue(s) required for the propagation of feature annotation.</text>
</comment>
<dbReference type="PANTHER" id="PTHR30525">
    <property type="entry name" value="1-DEOXY-D-XYLULOSE 5-PHOSPHATE REDUCTOISOMERASE"/>
    <property type="match status" value="1"/>
</dbReference>
<dbReference type="InterPro" id="IPR036169">
    <property type="entry name" value="DXPR_C_sf"/>
</dbReference>
<gene>
    <name evidence="9" type="primary">dxr</name>
    <name evidence="13" type="ORF">DSM3645_10572</name>
</gene>
<feature type="binding site" evidence="9">
    <location>
        <position position="152"/>
    </location>
    <ligand>
        <name>Mn(2+)</name>
        <dbReference type="ChEBI" id="CHEBI:29035"/>
    </ligand>
</feature>
<evidence type="ECO:0000313" key="14">
    <source>
        <dbReference type="Proteomes" id="UP000004358"/>
    </source>
</evidence>
<feature type="binding site" evidence="9">
    <location>
        <position position="178"/>
    </location>
    <ligand>
        <name>1-deoxy-D-xylulose 5-phosphate</name>
        <dbReference type="ChEBI" id="CHEBI:57792"/>
    </ligand>
</feature>
<dbReference type="InterPro" id="IPR026877">
    <property type="entry name" value="DXPR_C"/>
</dbReference>
<evidence type="ECO:0000256" key="9">
    <source>
        <dbReference type="HAMAP-Rule" id="MF_00183"/>
    </source>
</evidence>
<feature type="binding site" evidence="9">
    <location>
        <position position="17"/>
    </location>
    <ligand>
        <name>NADPH</name>
        <dbReference type="ChEBI" id="CHEBI:57783"/>
    </ligand>
</feature>
<feature type="binding site" evidence="9">
    <location>
        <position position="126"/>
    </location>
    <ligand>
        <name>NADPH</name>
        <dbReference type="ChEBI" id="CHEBI:57783"/>
    </ligand>
</feature>
<dbReference type="GO" id="GO:0030604">
    <property type="term" value="F:1-deoxy-D-xylulose-5-phosphate reductoisomerase activity"/>
    <property type="evidence" value="ECO:0007669"/>
    <property type="project" value="UniProtKB-UniRule"/>
</dbReference>
<feature type="binding site" evidence="9">
    <location>
        <position position="223"/>
    </location>
    <ligand>
        <name>Mn(2+)</name>
        <dbReference type="ChEBI" id="CHEBI:29035"/>
    </ligand>
</feature>
<dbReference type="GO" id="GO:0070402">
    <property type="term" value="F:NADPH binding"/>
    <property type="evidence" value="ECO:0007669"/>
    <property type="project" value="InterPro"/>
</dbReference>
<feature type="binding site" evidence="9">
    <location>
        <position position="207"/>
    </location>
    <ligand>
        <name>NADPH</name>
        <dbReference type="ChEBI" id="CHEBI:57783"/>
    </ligand>
</feature>
<keyword evidence="7 9" id="KW-0414">Isoprene biosynthesis</keyword>
<proteinExistence type="inferred from homology"/>
<evidence type="ECO:0000256" key="2">
    <source>
        <dbReference type="ARBA" id="ARBA00006825"/>
    </source>
</evidence>
<evidence type="ECO:0000259" key="12">
    <source>
        <dbReference type="Pfam" id="PF13288"/>
    </source>
</evidence>
<feature type="binding site" evidence="9">
    <location>
        <position position="201"/>
    </location>
    <ligand>
        <name>1-deoxy-D-xylulose 5-phosphate</name>
        <dbReference type="ChEBI" id="CHEBI:57792"/>
    </ligand>
</feature>
<feature type="binding site" evidence="9">
    <location>
        <position position="214"/>
    </location>
    <ligand>
        <name>1-deoxy-D-xylulose 5-phosphate</name>
        <dbReference type="ChEBI" id="CHEBI:57792"/>
    </ligand>
</feature>
<dbReference type="GO" id="GO:0051484">
    <property type="term" value="P:isopentenyl diphosphate biosynthetic process, methylerythritol 4-phosphate pathway involved in terpenoid biosynthetic process"/>
    <property type="evidence" value="ECO:0007669"/>
    <property type="project" value="TreeGrafter"/>
</dbReference>
<sequence length="388" mass="41702">MTASPQSVALLGATGSIGRSTLDVIAASEGRYVCHLLTAHQKLDELAAAARQFVPRYIVATDPTAAAARDWSDLPEETELRIGPDAIAELVSHADVDIVVAAIVGRAGLEGTWAALEAGKRVALANKETLVLAGGLAMRLAAERNAQILPVDSEHSAIFQALQAGQQSEVARIILTASGGPFRHHSQAQLEQVTTAEALNHPTWKMGPKITVDSATMMNKALEVIEARWLFDMPADKIDVVVHPQSVVHSLVEYVDGSVMAQLSPPDMKLPIQYAMSFPERFPGPARRLDFTVASSWEFEPPDLDRFPALRLGKEAAERGGTTGAVLNAANEAAVQSFLDGEISFTDISRACRAALDSHDFDPTPTIDQLLALDAWARREVSAWITCC</sequence>
<dbReference type="EMBL" id="AANZ01000001">
    <property type="protein sequence ID" value="EAQ82838.1"/>
    <property type="molecule type" value="Genomic_DNA"/>
</dbReference>
<comment type="similarity">
    <text evidence="2 9">Belongs to the DXR family.</text>
</comment>
<dbReference type="STRING" id="314230.DSM3645_10572"/>
<dbReference type="PANTHER" id="PTHR30525:SF0">
    <property type="entry name" value="1-DEOXY-D-XYLULOSE 5-PHOSPHATE REDUCTOISOMERASE, CHLOROPLASTIC"/>
    <property type="match status" value="1"/>
</dbReference>
<dbReference type="InterPro" id="IPR013644">
    <property type="entry name" value="DXP_reductoisomerase_C"/>
</dbReference>